<evidence type="ECO:0008006" key="4">
    <source>
        <dbReference type="Google" id="ProtNLM"/>
    </source>
</evidence>
<dbReference type="eggNOG" id="ENOG502Z8PQ">
    <property type="taxonomic scope" value="Bacteria"/>
</dbReference>
<keyword evidence="1" id="KW-1133">Transmembrane helix</keyword>
<organism evidence="2 3">
    <name type="scientific">Gordonia bronchialis (strain ATCC 25592 / DSM 43247 / BCRC 13721 / JCM 3198 / KCTC 3076 / NBRC 16047 / NCTC 10667)</name>
    <name type="common">Rhodococcus bronchialis</name>
    <dbReference type="NCBI Taxonomy" id="526226"/>
    <lineage>
        <taxon>Bacteria</taxon>
        <taxon>Bacillati</taxon>
        <taxon>Actinomycetota</taxon>
        <taxon>Actinomycetes</taxon>
        <taxon>Mycobacteriales</taxon>
        <taxon>Gordoniaceae</taxon>
        <taxon>Gordonia</taxon>
    </lineage>
</organism>
<geneLocation type="plasmid" evidence="2 3">
    <name>pGBRO01</name>
</geneLocation>
<name>D0LFK8_GORB4</name>
<evidence type="ECO:0000256" key="1">
    <source>
        <dbReference type="SAM" id="Phobius"/>
    </source>
</evidence>
<dbReference type="InterPro" id="IPR049978">
    <property type="entry name" value="SCO6880-like"/>
</dbReference>
<dbReference type="EMBL" id="CP001803">
    <property type="protein sequence ID" value="ACY24057.1"/>
    <property type="molecule type" value="Genomic_DNA"/>
</dbReference>
<evidence type="ECO:0000313" key="3">
    <source>
        <dbReference type="Proteomes" id="UP000001219"/>
    </source>
</evidence>
<dbReference type="Proteomes" id="UP000001219">
    <property type="component" value="Plasmid pGBRO01"/>
</dbReference>
<keyword evidence="1" id="KW-0472">Membrane</keyword>
<evidence type="ECO:0000313" key="2">
    <source>
        <dbReference type="EMBL" id="ACY24057.1"/>
    </source>
</evidence>
<accession>D0LFK8</accession>
<sequence length="502" mass="55866">MSSATEALQRQHYEPLNEPKESFLFGMTLRTSAAFLVLAVVAVGLILWLGLLTGLPIAVVMLAAWLPTAIRFRRLTLWQWWVLWRQWRAHVKKGEHMYLSGLFSRVPGGTNALPGVAYATRMHEGWVQHQSRQKYGCIEMPDTHQFTIVIECFPQGNEAVDQASVDVSVFNWGTVIKYLGETGDVDAAVVVLETGPETGNRLRREVVDLVAAGKPGGELPTAMMIESAEMLPQDSVRMWARCSITFRANTPERRKDPAEQIKEISRRLGGVLTVLAEANLNPRLLEAEEMTAMTKRAYTPGLLNELELAEIEEDGHDLGWEDAGPSAHREGKSWYYHDGCYSATWEWNKAPTSAITETVLRPVLDVNGELVRKRVAFVYRPHTPAEAADIVQRDYKNALSGRNSHRKGIVSVESEMAVEATSRQREEQGRGHGLTLLGLLITVTVPEDGDLPNAASITDQLSIRSQLRVRRMFLQQAPAFAASLGIGVLLPDHRSVGKKFAK</sequence>
<dbReference type="AlphaFoldDB" id="D0LFK8"/>
<feature type="transmembrane region" description="Helical" evidence="1">
    <location>
        <begin position="33"/>
        <end position="66"/>
    </location>
</feature>
<keyword evidence="1" id="KW-0812">Transmembrane</keyword>
<dbReference type="HOGENOM" id="CLU_041274_0_0_11"/>
<proteinExistence type="predicted"/>
<keyword evidence="3" id="KW-1185">Reference proteome</keyword>
<dbReference type="NCBIfam" id="NF042935">
    <property type="entry name" value="SCO6880_fam"/>
    <property type="match status" value="1"/>
</dbReference>
<keyword evidence="2" id="KW-0614">Plasmid</keyword>
<gene>
    <name evidence="2" type="ORF">Gbro_4944</name>
</gene>
<dbReference type="KEGG" id="gbr:Gbro_4944"/>
<dbReference type="OrthoDB" id="4505949at2"/>
<dbReference type="RefSeq" id="WP_012836527.1">
    <property type="nucleotide sequence ID" value="NC_013442.1"/>
</dbReference>
<protein>
    <recommendedName>
        <fullName evidence="4">Integral membrane protein</fullName>
    </recommendedName>
</protein>
<reference evidence="2 3" key="1">
    <citation type="journal article" date="2010" name="Stand. Genomic Sci.">
        <title>Complete genome sequence of Gordonia bronchialis type strain (3410).</title>
        <authorList>
            <person name="Ivanova N."/>
            <person name="Sikorski J."/>
            <person name="Jando M."/>
            <person name="Lapidus A."/>
            <person name="Nolan M."/>
            <person name="Lucas S."/>
            <person name="Del Rio T.G."/>
            <person name="Tice H."/>
            <person name="Copeland A."/>
            <person name="Cheng J.F."/>
            <person name="Chen F."/>
            <person name="Bruce D."/>
            <person name="Goodwin L."/>
            <person name="Pitluck S."/>
            <person name="Mavromatis K."/>
            <person name="Ovchinnikova G."/>
            <person name="Pati A."/>
            <person name="Chen A."/>
            <person name="Palaniappan K."/>
            <person name="Land M."/>
            <person name="Hauser L."/>
            <person name="Chang Y.J."/>
            <person name="Jeffries C.D."/>
            <person name="Chain P."/>
            <person name="Saunders E."/>
            <person name="Han C."/>
            <person name="Detter J.C."/>
            <person name="Brettin T."/>
            <person name="Rohde M."/>
            <person name="Goker M."/>
            <person name="Bristow J."/>
            <person name="Eisen J.A."/>
            <person name="Markowitz V."/>
            <person name="Hugenholtz P."/>
            <person name="Klenk H.P."/>
            <person name="Kyrpides N.C."/>
        </authorList>
    </citation>
    <scope>NUCLEOTIDE SEQUENCE [LARGE SCALE GENOMIC DNA]</scope>
    <source>
        <strain evidence="3">ATCC 25592 / DSM 43247 / BCRC 13721 / JCM 3198 / KCTC 3076 / NBRC 16047 / NCTC 10667</strain>
        <plasmid evidence="3">pGBRO01</plasmid>
    </source>
</reference>